<reference evidence="2 3" key="1">
    <citation type="journal article" date="2020" name="IScience">
        <title>Genome Sequencing of the Endangered Kingdonia uniflora (Circaeasteraceae, Ranunculales) Reveals Potential Mechanisms of Evolutionary Specialization.</title>
        <authorList>
            <person name="Sun Y."/>
            <person name="Deng T."/>
            <person name="Zhang A."/>
            <person name="Moore M.J."/>
            <person name="Landis J.B."/>
            <person name="Lin N."/>
            <person name="Zhang H."/>
            <person name="Zhang X."/>
            <person name="Huang J."/>
            <person name="Zhang X."/>
            <person name="Sun H."/>
            <person name="Wang H."/>
        </authorList>
    </citation>
    <scope>NUCLEOTIDE SEQUENCE [LARGE SCALE GENOMIC DNA]</scope>
    <source>
        <strain evidence="2">TB1705</strain>
        <tissue evidence="2">Leaf</tissue>
    </source>
</reference>
<sequence>MYPLRRNHQRKGKAKVFRNGQRNGGGEFGKECKAEKGKGKVFPESPRAQQTNVIQCKGHRALGEDDTEDTGKDMIEAGQEEEALAKAASMATLCAKGLYKARRRMHKAMYQEFIEDLGYDPETLRCFPVTHDPVAKDFLQTEGIEADFVEKGIRGGVETPVIEGTAFGITTNVVVDGAWSKSSFGGVGTEEPAKGEGGSETKGLMIGQRYGMHGMEPVAPNVFRFLIDDKKAGLKCDYASGNWKADSINNNIFWRKSTSAGLPVSISIVWRTRCSTCIMMTKASEWGKPTCDVSQLMKEMPLGRGQWLDLGRRAASFSCGQSTSDADVEFVLEACSESRLRLQIIFGSFVYGLSGLRDIRVGVEKWPASVIKVCKGNLWNFLWSGESDTKIACVVAWDKVCKPCVRGAIEDVISHSGWVIGDGTCSDLWRDIWCSPISLRDMINNDNIPWKDLHAKQYGGSYNLIWKARNNNFFENQITTLALEKRKWSKLIQDTVLLSPGIIFNCQSDLSILHSLHIPLHPGRSTAVKSCFWERPEKDEVKINTDGAARGNSAECKAIIHGIESAASYGWLIAWVESDSKATMEAFN</sequence>
<feature type="compositionally biased region" description="Basic residues" evidence="1">
    <location>
        <begin position="1"/>
        <end position="16"/>
    </location>
</feature>
<evidence type="ECO:0000313" key="3">
    <source>
        <dbReference type="Proteomes" id="UP000541444"/>
    </source>
</evidence>
<dbReference type="EMBL" id="JACGCM010002279">
    <property type="protein sequence ID" value="KAF6142216.1"/>
    <property type="molecule type" value="Genomic_DNA"/>
</dbReference>
<evidence type="ECO:0000313" key="2">
    <source>
        <dbReference type="EMBL" id="KAF6142216.1"/>
    </source>
</evidence>
<accession>A0A7J7LHU0</accession>
<proteinExistence type="predicted"/>
<dbReference type="AlphaFoldDB" id="A0A7J7LHU0"/>
<dbReference type="Proteomes" id="UP000541444">
    <property type="component" value="Unassembled WGS sequence"/>
</dbReference>
<feature type="region of interest" description="Disordered" evidence="1">
    <location>
        <begin position="1"/>
        <end position="44"/>
    </location>
</feature>
<organism evidence="2 3">
    <name type="scientific">Kingdonia uniflora</name>
    <dbReference type="NCBI Taxonomy" id="39325"/>
    <lineage>
        <taxon>Eukaryota</taxon>
        <taxon>Viridiplantae</taxon>
        <taxon>Streptophyta</taxon>
        <taxon>Embryophyta</taxon>
        <taxon>Tracheophyta</taxon>
        <taxon>Spermatophyta</taxon>
        <taxon>Magnoliopsida</taxon>
        <taxon>Ranunculales</taxon>
        <taxon>Circaeasteraceae</taxon>
        <taxon>Kingdonia</taxon>
    </lineage>
</organism>
<keyword evidence="3" id="KW-1185">Reference proteome</keyword>
<gene>
    <name evidence="2" type="ORF">GIB67_037134</name>
</gene>
<evidence type="ECO:0008006" key="4">
    <source>
        <dbReference type="Google" id="ProtNLM"/>
    </source>
</evidence>
<name>A0A7J7LHU0_9MAGN</name>
<evidence type="ECO:0000256" key="1">
    <source>
        <dbReference type="SAM" id="MobiDB-lite"/>
    </source>
</evidence>
<comment type="caution">
    <text evidence="2">The sequence shown here is derived from an EMBL/GenBank/DDBJ whole genome shotgun (WGS) entry which is preliminary data.</text>
</comment>
<feature type="compositionally biased region" description="Basic and acidic residues" evidence="1">
    <location>
        <begin position="28"/>
        <end position="38"/>
    </location>
</feature>
<protein>
    <recommendedName>
        <fullName evidence="4">RNase H type-1 domain-containing protein</fullName>
    </recommendedName>
</protein>